<keyword evidence="1" id="KW-0472">Membrane</keyword>
<evidence type="ECO:0000313" key="5">
    <source>
        <dbReference type="Proteomes" id="UP000220210"/>
    </source>
</evidence>
<evidence type="ECO:0000313" key="2">
    <source>
        <dbReference type="EMBL" id="KXY51473.1"/>
    </source>
</evidence>
<name>A0A9X0MKN0_BACCE</name>
<comment type="caution">
    <text evidence="2">The sequence shown here is derived from an EMBL/GenBank/DDBJ whole genome shotgun (WGS) entry which is preliminary data.</text>
</comment>
<accession>A0A9X0MKN0</accession>
<evidence type="ECO:0000256" key="1">
    <source>
        <dbReference type="SAM" id="Phobius"/>
    </source>
</evidence>
<evidence type="ECO:0000313" key="3">
    <source>
        <dbReference type="EMBL" id="PFF51906.1"/>
    </source>
</evidence>
<keyword evidence="1" id="KW-1133">Transmembrane helix</keyword>
<evidence type="ECO:0000313" key="4">
    <source>
        <dbReference type="Proteomes" id="UP000075476"/>
    </source>
</evidence>
<proteinExistence type="predicted"/>
<reference evidence="3 5" key="2">
    <citation type="submission" date="2017-09" db="EMBL/GenBank/DDBJ databases">
        <title>Large-scale bioinformatics analysis of Bacillus genomes uncovers conserved roles of natural products in bacterial physiology.</title>
        <authorList>
            <consortium name="Agbiome Team Llc"/>
            <person name="Bleich R.M."/>
            <person name="Kirk G.J."/>
            <person name="Santa Maria K.C."/>
            <person name="Allen S.E."/>
            <person name="Farag S."/>
            <person name="Shank E.A."/>
            <person name="Bowers A."/>
        </authorList>
    </citation>
    <scope>NUCLEOTIDE SEQUENCE [LARGE SCALE GENOMIC DNA]</scope>
    <source>
        <strain evidence="3 5">AFS020204</strain>
    </source>
</reference>
<keyword evidence="1" id="KW-0812">Transmembrane</keyword>
<reference evidence="2 4" key="1">
    <citation type="submission" date="2015-12" db="EMBL/GenBank/DDBJ databases">
        <title>Bacillus cereus Group isolate.</title>
        <authorList>
            <person name="Kovac J."/>
        </authorList>
    </citation>
    <scope>NUCLEOTIDE SEQUENCE [LARGE SCALE GENOMIC DNA]</scope>
    <source>
        <strain evidence="2 4">FSL K6-0073</strain>
    </source>
</reference>
<gene>
    <name evidence="2" type="ORF">AT268_33940</name>
    <name evidence="3" type="ORF">CN357_04240</name>
</gene>
<dbReference type="Proteomes" id="UP000075476">
    <property type="component" value="Unassembled WGS sequence"/>
</dbReference>
<protein>
    <submittedName>
        <fullName evidence="2">Uncharacterized protein</fullName>
    </submittedName>
</protein>
<dbReference type="EMBL" id="LOMO01000001">
    <property type="protein sequence ID" value="KXY51473.1"/>
    <property type="molecule type" value="Genomic_DNA"/>
</dbReference>
<sequence>MNNLMNRAKFVLNGEDGASNVEIIVWISVVLVLATALFIFKDKIVGFLGKAGGTVDKLQVK</sequence>
<dbReference type="Proteomes" id="UP000220210">
    <property type="component" value="Unassembled WGS sequence"/>
</dbReference>
<dbReference type="AlphaFoldDB" id="A0A9X0MKN0"/>
<organism evidence="2 4">
    <name type="scientific">Bacillus cereus</name>
    <dbReference type="NCBI Taxonomy" id="1396"/>
    <lineage>
        <taxon>Bacteria</taxon>
        <taxon>Bacillati</taxon>
        <taxon>Bacillota</taxon>
        <taxon>Bacilli</taxon>
        <taxon>Bacillales</taxon>
        <taxon>Bacillaceae</taxon>
        <taxon>Bacillus</taxon>
        <taxon>Bacillus cereus group</taxon>
    </lineage>
</organism>
<dbReference type="EMBL" id="NTSO01000002">
    <property type="protein sequence ID" value="PFF51906.1"/>
    <property type="molecule type" value="Genomic_DNA"/>
</dbReference>
<dbReference type="RefSeq" id="WP_001061354.1">
    <property type="nucleotide sequence ID" value="NZ_JARPPC010000002.1"/>
</dbReference>
<feature type="transmembrane region" description="Helical" evidence="1">
    <location>
        <begin position="23"/>
        <end position="40"/>
    </location>
</feature>